<gene>
    <name evidence="7" type="ORF">Acr_05g0013060</name>
</gene>
<dbReference type="GO" id="GO:0003680">
    <property type="term" value="F:minor groove of adenine-thymine-rich DNA binding"/>
    <property type="evidence" value="ECO:0007669"/>
    <property type="project" value="UniProtKB-UniRule"/>
</dbReference>
<comment type="function">
    <text evidence="4">Transcription factor that specifically binds AT-rich DNA sequences related to the nuclear matrix attachment regions (MARs).</text>
</comment>
<dbReference type="PROSITE" id="PS51742">
    <property type="entry name" value="PPC"/>
    <property type="match status" value="1"/>
</dbReference>
<dbReference type="Pfam" id="PF03479">
    <property type="entry name" value="PCC"/>
    <property type="match status" value="1"/>
</dbReference>
<organism evidence="7 8">
    <name type="scientific">Actinidia rufa</name>
    <dbReference type="NCBI Taxonomy" id="165716"/>
    <lineage>
        <taxon>Eukaryota</taxon>
        <taxon>Viridiplantae</taxon>
        <taxon>Streptophyta</taxon>
        <taxon>Embryophyta</taxon>
        <taxon>Tracheophyta</taxon>
        <taxon>Spermatophyta</taxon>
        <taxon>Magnoliopsida</taxon>
        <taxon>eudicotyledons</taxon>
        <taxon>Gunneridae</taxon>
        <taxon>Pentapetalae</taxon>
        <taxon>asterids</taxon>
        <taxon>Ericales</taxon>
        <taxon>Actinidiaceae</taxon>
        <taxon>Actinidia</taxon>
    </lineage>
</organism>
<evidence type="ECO:0000256" key="3">
    <source>
        <dbReference type="ARBA" id="ARBA00023163"/>
    </source>
</evidence>
<sequence>MSTMDSYGVVNDGVVQINNGNNNSGPQSSQPSGGLIPDMHLAFTTEDGAAVYKPVMPPNSPLSSSAGIGDGSAMPRRKRGRPKKYSYEGDMSSLPPQPPEAHRASGLASPPTTAKKSRGRPLGSGRKQQPLAIVGLPGRELKAHVITVTAGECGLSGNFSLEIIVILKYKTLKCLGLEELYWGIMISASKDVSSKIMSFSQYGRRGLCILSANGAVSNVTLRHPATSGGTVTYEGRFEILSLTGSYMLLEDGGQCSRTGGLSVTLAGPDGHVLGGGVAGILTAAAPVQAERLVVLQVIVGCFIEGEGELNSPIQADPLATPPKLLPGASSGGTLSESSGGPGSPINQSTGACNNSNPQALSGFSWQ</sequence>
<feature type="compositionally biased region" description="Basic residues" evidence="5">
    <location>
        <begin position="75"/>
        <end position="84"/>
    </location>
</feature>
<evidence type="ECO:0000256" key="4">
    <source>
        <dbReference type="RuleBase" id="RU367031"/>
    </source>
</evidence>
<evidence type="ECO:0000256" key="1">
    <source>
        <dbReference type="ARBA" id="ARBA00023015"/>
    </source>
</evidence>
<feature type="region of interest" description="Disordered" evidence="5">
    <location>
        <begin position="13"/>
        <end position="38"/>
    </location>
</feature>
<evidence type="ECO:0000313" key="8">
    <source>
        <dbReference type="Proteomes" id="UP000585474"/>
    </source>
</evidence>
<keyword evidence="1 4" id="KW-0805">Transcription regulation</keyword>
<feature type="domain" description="PPC" evidence="6">
    <location>
        <begin position="176"/>
        <end position="322"/>
    </location>
</feature>
<evidence type="ECO:0000256" key="5">
    <source>
        <dbReference type="SAM" id="MobiDB-lite"/>
    </source>
</evidence>
<dbReference type="PANTHER" id="PTHR31500:SF57">
    <property type="entry name" value="AT-HOOK MOTIF NUCLEAR-LOCALIZED PROTEIN 10"/>
    <property type="match status" value="1"/>
</dbReference>
<keyword evidence="3 4" id="KW-0804">Transcription</keyword>
<dbReference type="EMBL" id="BJWL01000005">
    <property type="protein sequence ID" value="GFY87667.1"/>
    <property type="molecule type" value="Genomic_DNA"/>
</dbReference>
<dbReference type="SUPFAM" id="SSF117856">
    <property type="entry name" value="AF0104/ALDC/Ptd012-like"/>
    <property type="match status" value="1"/>
</dbReference>
<dbReference type="GO" id="GO:0005634">
    <property type="term" value="C:nucleus"/>
    <property type="evidence" value="ECO:0007669"/>
    <property type="project" value="UniProtKB-SubCell"/>
</dbReference>
<accession>A0A7J0EQ19</accession>
<dbReference type="AlphaFoldDB" id="A0A7J0EQ19"/>
<feature type="region of interest" description="Disordered" evidence="5">
    <location>
        <begin position="313"/>
        <end position="366"/>
    </location>
</feature>
<keyword evidence="8" id="KW-1185">Reference proteome</keyword>
<dbReference type="InterPro" id="IPR039605">
    <property type="entry name" value="AHL"/>
</dbReference>
<feature type="region of interest" description="Disordered" evidence="5">
    <location>
        <begin position="52"/>
        <end position="130"/>
    </location>
</feature>
<evidence type="ECO:0000313" key="7">
    <source>
        <dbReference type="EMBL" id="GFY87667.1"/>
    </source>
</evidence>
<protein>
    <recommendedName>
        <fullName evidence="4">AT-hook motif nuclear-localized protein</fullName>
    </recommendedName>
</protein>
<reference evidence="7 8" key="1">
    <citation type="submission" date="2019-07" db="EMBL/GenBank/DDBJ databases">
        <title>De Novo Assembly of kiwifruit Actinidia rufa.</title>
        <authorList>
            <person name="Sugita-Konishi S."/>
            <person name="Sato K."/>
            <person name="Mori E."/>
            <person name="Abe Y."/>
            <person name="Kisaki G."/>
            <person name="Hamano K."/>
            <person name="Suezawa K."/>
            <person name="Otani M."/>
            <person name="Fukuda T."/>
            <person name="Manabe T."/>
            <person name="Gomi K."/>
            <person name="Tabuchi M."/>
            <person name="Akimitsu K."/>
            <person name="Kataoka I."/>
        </authorList>
    </citation>
    <scope>NUCLEOTIDE SEQUENCE [LARGE SCALE GENOMIC DNA]</scope>
    <source>
        <strain evidence="8">cv. Fuchu</strain>
    </source>
</reference>
<comment type="domain">
    <text evidence="4">The PPC domain mediates interactions between AHL proteins.</text>
</comment>
<dbReference type="Proteomes" id="UP000585474">
    <property type="component" value="Unassembled WGS sequence"/>
</dbReference>
<evidence type="ECO:0000256" key="2">
    <source>
        <dbReference type="ARBA" id="ARBA00023125"/>
    </source>
</evidence>
<dbReference type="Gene3D" id="3.30.1330.80">
    <property type="entry name" value="Hypothetical protein, similar to alpha- acetolactate decarboxylase, domain 2"/>
    <property type="match status" value="1"/>
</dbReference>
<feature type="compositionally biased region" description="Polar residues" evidence="5">
    <location>
        <begin position="344"/>
        <end position="366"/>
    </location>
</feature>
<dbReference type="OrthoDB" id="1436331at2759"/>
<keyword evidence="4" id="KW-0539">Nucleus</keyword>
<feature type="compositionally biased region" description="Low complexity" evidence="5">
    <location>
        <begin position="13"/>
        <end position="34"/>
    </location>
</feature>
<name>A0A7J0EQ19_9ERIC</name>
<feature type="compositionally biased region" description="Low complexity" evidence="5">
    <location>
        <begin position="327"/>
        <end position="338"/>
    </location>
</feature>
<dbReference type="InterPro" id="IPR005175">
    <property type="entry name" value="PPC_dom"/>
</dbReference>
<comment type="caution">
    <text evidence="7">The sequence shown here is derived from an EMBL/GenBank/DDBJ whole genome shotgun (WGS) entry which is preliminary data.</text>
</comment>
<keyword evidence="2 4" id="KW-0238">DNA-binding</keyword>
<proteinExistence type="predicted"/>
<dbReference type="CDD" id="cd11378">
    <property type="entry name" value="DUF296"/>
    <property type="match status" value="1"/>
</dbReference>
<evidence type="ECO:0000259" key="6">
    <source>
        <dbReference type="PROSITE" id="PS51742"/>
    </source>
</evidence>
<comment type="subcellular location">
    <subcellularLocation>
        <location evidence="4">Nucleus</location>
    </subcellularLocation>
</comment>
<dbReference type="PANTHER" id="PTHR31500">
    <property type="entry name" value="AT-HOOK MOTIF NUCLEAR-LOCALIZED PROTEIN 9"/>
    <property type="match status" value="1"/>
</dbReference>